<gene>
    <name evidence="2" type="ORF">HPB51_014075</name>
</gene>
<sequence length="293" mass="32560">MCEECARVIRNLSNNTVMFSGMSRMSYLNTKAWITQSSFEKYLCKLDRKFVLQGRKVIFFVDNCGTHSSVSHLEAIQLEFLSSTTSVHRLVDQSAIRNIKAHYCARLLSRTILCLDNGKAYKVDILAAIYMLAEAWKVVKADTIVHCFRHAEFVAAKEPEANDLDVGDPDGTDGGEDLMRDLRSGGVNVLATMTFKDFARADDDIVLCAEPTDEEILCQVVSENGSDDDDPSRRAVRLITTNRPQPSAAEIATAVTLLSSIYGDVTLAQIRANQIASKRSLRQGRILDFLKLA</sequence>
<dbReference type="InterPro" id="IPR004875">
    <property type="entry name" value="DDE_SF_endonuclease_dom"/>
</dbReference>
<reference evidence="2" key="2">
    <citation type="submission" date="2021-09" db="EMBL/GenBank/DDBJ databases">
        <authorList>
            <person name="Jia N."/>
            <person name="Wang J."/>
            <person name="Shi W."/>
            <person name="Du L."/>
            <person name="Sun Y."/>
            <person name="Zhan W."/>
            <person name="Jiang J."/>
            <person name="Wang Q."/>
            <person name="Zhang B."/>
            <person name="Ji P."/>
            <person name="Sakyi L.B."/>
            <person name="Cui X."/>
            <person name="Yuan T."/>
            <person name="Jiang B."/>
            <person name="Yang W."/>
            <person name="Lam T.T.-Y."/>
            <person name="Chang Q."/>
            <person name="Ding S."/>
            <person name="Wang X."/>
            <person name="Zhu J."/>
            <person name="Ruan X."/>
            <person name="Zhao L."/>
            <person name="Wei J."/>
            <person name="Que T."/>
            <person name="Du C."/>
            <person name="Cheng J."/>
            <person name="Dai P."/>
            <person name="Han X."/>
            <person name="Huang E."/>
            <person name="Gao Y."/>
            <person name="Liu J."/>
            <person name="Shao H."/>
            <person name="Ye R."/>
            <person name="Li L."/>
            <person name="Wei W."/>
            <person name="Wang X."/>
            <person name="Wang C."/>
            <person name="Huo Q."/>
            <person name="Li W."/>
            <person name="Guo W."/>
            <person name="Chen H."/>
            <person name="Chen S."/>
            <person name="Zhou L."/>
            <person name="Zhou L."/>
            <person name="Ni X."/>
            <person name="Tian J."/>
            <person name="Zhou Y."/>
            <person name="Sheng Y."/>
            <person name="Liu T."/>
            <person name="Pan Y."/>
            <person name="Xia L."/>
            <person name="Li J."/>
            <person name="Zhao F."/>
            <person name="Cao W."/>
        </authorList>
    </citation>
    <scope>NUCLEOTIDE SEQUENCE</scope>
    <source>
        <strain evidence="2">Rmic-2018</strain>
        <tissue evidence="2">Larvae</tissue>
    </source>
</reference>
<reference evidence="2" key="1">
    <citation type="journal article" date="2020" name="Cell">
        <title>Large-Scale Comparative Analyses of Tick Genomes Elucidate Their Genetic Diversity and Vector Capacities.</title>
        <authorList>
            <consortium name="Tick Genome and Microbiome Consortium (TIGMIC)"/>
            <person name="Jia N."/>
            <person name="Wang J."/>
            <person name="Shi W."/>
            <person name="Du L."/>
            <person name="Sun Y."/>
            <person name="Zhan W."/>
            <person name="Jiang J.F."/>
            <person name="Wang Q."/>
            <person name="Zhang B."/>
            <person name="Ji P."/>
            <person name="Bell-Sakyi L."/>
            <person name="Cui X.M."/>
            <person name="Yuan T.T."/>
            <person name="Jiang B.G."/>
            <person name="Yang W.F."/>
            <person name="Lam T.T."/>
            <person name="Chang Q.C."/>
            <person name="Ding S.J."/>
            <person name="Wang X.J."/>
            <person name="Zhu J.G."/>
            <person name="Ruan X.D."/>
            <person name="Zhao L."/>
            <person name="Wei J.T."/>
            <person name="Ye R.Z."/>
            <person name="Que T.C."/>
            <person name="Du C.H."/>
            <person name="Zhou Y.H."/>
            <person name="Cheng J.X."/>
            <person name="Dai P.F."/>
            <person name="Guo W.B."/>
            <person name="Han X.H."/>
            <person name="Huang E.J."/>
            <person name="Li L.F."/>
            <person name="Wei W."/>
            <person name="Gao Y.C."/>
            <person name="Liu J.Z."/>
            <person name="Shao H.Z."/>
            <person name="Wang X."/>
            <person name="Wang C.C."/>
            <person name="Yang T.C."/>
            <person name="Huo Q.B."/>
            <person name="Li W."/>
            <person name="Chen H.Y."/>
            <person name="Chen S.E."/>
            <person name="Zhou L.G."/>
            <person name="Ni X.B."/>
            <person name="Tian J.H."/>
            <person name="Sheng Y."/>
            <person name="Liu T."/>
            <person name="Pan Y.S."/>
            <person name="Xia L.Y."/>
            <person name="Li J."/>
            <person name="Zhao F."/>
            <person name="Cao W.C."/>
        </authorList>
    </citation>
    <scope>NUCLEOTIDE SEQUENCE</scope>
    <source>
        <strain evidence="2">Rmic-2018</strain>
    </source>
</reference>
<dbReference type="EMBL" id="JABSTU010000005">
    <property type="protein sequence ID" value="KAH8031239.1"/>
    <property type="molecule type" value="Genomic_DNA"/>
</dbReference>
<dbReference type="GO" id="GO:0005634">
    <property type="term" value="C:nucleus"/>
    <property type="evidence" value="ECO:0007669"/>
    <property type="project" value="TreeGrafter"/>
</dbReference>
<keyword evidence="3" id="KW-1185">Reference proteome</keyword>
<comment type="caution">
    <text evidence="2">The sequence shown here is derived from an EMBL/GenBank/DDBJ whole genome shotgun (WGS) entry which is preliminary data.</text>
</comment>
<name>A0A9J6EAA5_RHIMP</name>
<dbReference type="PANTHER" id="PTHR19303">
    <property type="entry name" value="TRANSPOSON"/>
    <property type="match status" value="1"/>
</dbReference>
<dbReference type="VEuPathDB" id="VectorBase:LOC119185236"/>
<evidence type="ECO:0000313" key="2">
    <source>
        <dbReference type="EMBL" id="KAH8031239.1"/>
    </source>
</evidence>
<organism evidence="2 3">
    <name type="scientific">Rhipicephalus microplus</name>
    <name type="common">Cattle tick</name>
    <name type="synonym">Boophilus microplus</name>
    <dbReference type="NCBI Taxonomy" id="6941"/>
    <lineage>
        <taxon>Eukaryota</taxon>
        <taxon>Metazoa</taxon>
        <taxon>Ecdysozoa</taxon>
        <taxon>Arthropoda</taxon>
        <taxon>Chelicerata</taxon>
        <taxon>Arachnida</taxon>
        <taxon>Acari</taxon>
        <taxon>Parasitiformes</taxon>
        <taxon>Ixodida</taxon>
        <taxon>Ixodoidea</taxon>
        <taxon>Ixodidae</taxon>
        <taxon>Rhipicephalinae</taxon>
        <taxon>Rhipicephalus</taxon>
        <taxon>Boophilus</taxon>
    </lineage>
</organism>
<dbReference type="GO" id="GO:0003677">
    <property type="term" value="F:DNA binding"/>
    <property type="evidence" value="ECO:0007669"/>
    <property type="project" value="TreeGrafter"/>
</dbReference>
<dbReference type="Proteomes" id="UP000821866">
    <property type="component" value="Chromosome 3"/>
</dbReference>
<accession>A0A9J6EAA5</accession>
<proteinExistence type="predicted"/>
<dbReference type="AlphaFoldDB" id="A0A9J6EAA5"/>
<protein>
    <recommendedName>
        <fullName evidence="1">DDE-1 domain-containing protein</fullName>
    </recommendedName>
</protein>
<dbReference type="Pfam" id="PF03184">
    <property type="entry name" value="DDE_1"/>
    <property type="match status" value="1"/>
</dbReference>
<evidence type="ECO:0000313" key="3">
    <source>
        <dbReference type="Proteomes" id="UP000821866"/>
    </source>
</evidence>
<dbReference type="InterPro" id="IPR050863">
    <property type="entry name" value="CenT-Element_Derived"/>
</dbReference>
<feature type="domain" description="DDE-1" evidence="1">
    <location>
        <begin position="28"/>
        <end position="148"/>
    </location>
</feature>
<dbReference type="PANTHER" id="PTHR19303:SF73">
    <property type="entry name" value="PROTEIN PDC2"/>
    <property type="match status" value="1"/>
</dbReference>
<evidence type="ECO:0000259" key="1">
    <source>
        <dbReference type="Pfam" id="PF03184"/>
    </source>
</evidence>